<evidence type="ECO:0000256" key="5">
    <source>
        <dbReference type="ARBA" id="ARBA00023211"/>
    </source>
</evidence>
<evidence type="ECO:0000256" key="3">
    <source>
        <dbReference type="ARBA" id="ARBA00022670"/>
    </source>
</evidence>
<dbReference type="Proteomes" id="UP000184047">
    <property type="component" value="Unassembled WGS sequence"/>
</dbReference>
<dbReference type="InterPro" id="IPR043472">
    <property type="entry name" value="Macro_dom-like"/>
</dbReference>
<keyword evidence="5" id="KW-0464">Manganese</keyword>
<feature type="domain" description="Cytosol aminopeptidase" evidence="6">
    <location>
        <begin position="327"/>
        <end position="334"/>
    </location>
</feature>
<evidence type="ECO:0000259" key="6">
    <source>
        <dbReference type="PROSITE" id="PS00631"/>
    </source>
</evidence>
<reference evidence="8" key="1">
    <citation type="submission" date="2016-11" db="EMBL/GenBank/DDBJ databases">
        <authorList>
            <person name="Varghese N."/>
            <person name="Submissions S."/>
        </authorList>
    </citation>
    <scope>NUCLEOTIDE SEQUENCE [LARGE SCALE GENOMIC DNA]</scope>
    <source>
        <strain evidence="8">DSM 19055</strain>
    </source>
</reference>
<dbReference type="CDD" id="cd00433">
    <property type="entry name" value="Peptidase_M17"/>
    <property type="match status" value="1"/>
</dbReference>
<protein>
    <submittedName>
        <fullName evidence="7">Leucyl aminopeptidase</fullName>
    </submittedName>
</protein>
<evidence type="ECO:0000256" key="1">
    <source>
        <dbReference type="ARBA" id="ARBA00009528"/>
    </source>
</evidence>
<dbReference type="Gene3D" id="3.40.220.10">
    <property type="entry name" value="Leucine Aminopeptidase, subunit E, domain 1"/>
    <property type="match status" value="1"/>
</dbReference>
<dbReference type="OrthoDB" id="9809354at2"/>
<dbReference type="PRINTS" id="PR00481">
    <property type="entry name" value="LAMNOPPTDASE"/>
</dbReference>
<dbReference type="PANTHER" id="PTHR11963:SF23">
    <property type="entry name" value="CYTOSOL AMINOPEPTIDASE"/>
    <property type="match status" value="1"/>
</dbReference>
<accession>A0A1M5RDD7</accession>
<keyword evidence="3" id="KW-0645">Protease</keyword>
<dbReference type="GO" id="GO:0006508">
    <property type="term" value="P:proteolysis"/>
    <property type="evidence" value="ECO:0007669"/>
    <property type="project" value="UniProtKB-KW"/>
</dbReference>
<dbReference type="SUPFAM" id="SSF52949">
    <property type="entry name" value="Macro domain-like"/>
    <property type="match status" value="1"/>
</dbReference>
<dbReference type="RefSeq" id="WP_073063032.1">
    <property type="nucleotide sequence ID" value="NZ_FQWT01000003.1"/>
</dbReference>
<dbReference type="SUPFAM" id="SSF53187">
    <property type="entry name" value="Zn-dependent exopeptidases"/>
    <property type="match status" value="1"/>
</dbReference>
<organism evidence="7 8">
    <name type="scientific">Chryseobacterium oranimense</name>
    <dbReference type="NCBI Taxonomy" id="421058"/>
    <lineage>
        <taxon>Bacteria</taxon>
        <taxon>Pseudomonadati</taxon>
        <taxon>Bacteroidota</taxon>
        <taxon>Flavobacteriia</taxon>
        <taxon>Flavobacteriales</taxon>
        <taxon>Weeksellaceae</taxon>
        <taxon>Chryseobacterium group</taxon>
        <taxon>Chryseobacterium</taxon>
    </lineage>
</organism>
<dbReference type="PANTHER" id="PTHR11963">
    <property type="entry name" value="LEUCINE AMINOPEPTIDASE-RELATED"/>
    <property type="match status" value="1"/>
</dbReference>
<evidence type="ECO:0000313" key="7">
    <source>
        <dbReference type="EMBL" id="SHH24357.1"/>
    </source>
</evidence>
<dbReference type="InterPro" id="IPR000819">
    <property type="entry name" value="Peptidase_M17_C"/>
</dbReference>
<name>A0A1M5RDD7_9FLAO</name>
<gene>
    <name evidence="7" type="ORF">SAMN05421866_2350</name>
</gene>
<comment type="similarity">
    <text evidence="1">Belongs to the peptidase M17 family.</text>
</comment>
<dbReference type="Gene3D" id="3.40.630.10">
    <property type="entry name" value="Zn peptidases"/>
    <property type="match status" value="1"/>
</dbReference>
<sequence>MQDSYLNVNLLSYVKKEDVSEDAANIILIATKEQSERYAFQKSLAQNIDKAFAENRTEVIITLGDKQNFITITPNKETEPLRLAGASLYTALQKQQTQTAKLRGLEELTEVERYAFLEGMLLSSYDFNKYKTKKKQLPIEVYIRNRSFPKDKITELKTVAEAVSLTKTLVNEPVNYMDALRFSSAATEAGKQFGFETEILHKEQIEELKMGGLLAVNKGSETPPTFNIFHYKPENAVNEKPLVLVGKGVMFDTGGYSLKINGNMLTMKCDMAGGAAVLGAVAAIAGNKLPYYVIGLVPATDNKISSNALVVDDVITMMDGTTVEVQNTDAEGRLVLADALTYAKRFEPELVIDMATLTGASAAITGSFGIAVLGNSQEKINELKEVGEQVYERLVQLPLWKEYKDLLKSTVADMSNLGGPIGGVSTSSIFLEHFTDYPWLHLDIAGAAFVKENKGYRQSGATAVPVRLLYEFIKRKCKDD</sequence>
<keyword evidence="4" id="KW-0378">Hydrolase</keyword>
<dbReference type="GO" id="GO:0005737">
    <property type="term" value="C:cytoplasm"/>
    <property type="evidence" value="ECO:0007669"/>
    <property type="project" value="InterPro"/>
</dbReference>
<keyword evidence="8" id="KW-1185">Reference proteome</keyword>
<dbReference type="GO" id="GO:0030145">
    <property type="term" value="F:manganese ion binding"/>
    <property type="evidence" value="ECO:0007669"/>
    <property type="project" value="InterPro"/>
</dbReference>
<dbReference type="InterPro" id="IPR011356">
    <property type="entry name" value="Leucine_aapep/pepB"/>
</dbReference>
<dbReference type="AlphaFoldDB" id="A0A1M5RDD7"/>
<dbReference type="EMBL" id="FQWT01000003">
    <property type="protein sequence ID" value="SHH24357.1"/>
    <property type="molecule type" value="Genomic_DNA"/>
</dbReference>
<dbReference type="GO" id="GO:0070006">
    <property type="term" value="F:metalloaminopeptidase activity"/>
    <property type="evidence" value="ECO:0007669"/>
    <property type="project" value="InterPro"/>
</dbReference>
<evidence type="ECO:0000256" key="2">
    <source>
        <dbReference type="ARBA" id="ARBA00022438"/>
    </source>
</evidence>
<dbReference type="PROSITE" id="PS00631">
    <property type="entry name" value="CYTOSOL_AP"/>
    <property type="match status" value="1"/>
</dbReference>
<keyword evidence="2 7" id="KW-0031">Aminopeptidase</keyword>
<evidence type="ECO:0000313" key="8">
    <source>
        <dbReference type="Proteomes" id="UP000184047"/>
    </source>
</evidence>
<evidence type="ECO:0000256" key="4">
    <source>
        <dbReference type="ARBA" id="ARBA00022801"/>
    </source>
</evidence>
<dbReference type="Pfam" id="PF00883">
    <property type="entry name" value="Peptidase_M17"/>
    <property type="match status" value="1"/>
</dbReference>
<proteinExistence type="inferred from homology"/>
<dbReference type="STRING" id="421058.SAMN05421866_2350"/>